<dbReference type="Proteomes" id="UP000255024">
    <property type="component" value="Unassembled WGS sequence"/>
</dbReference>
<evidence type="ECO:0000313" key="3">
    <source>
        <dbReference type="EMBL" id="STZ28055.1"/>
    </source>
</evidence>
<dbReference type="Gene3D" id="3.40.1740.10">
    <property type="entry name" value="VC0467-like"/>
    <property type="match status" value="1"/>
</dbReference>
<comment type="similarity">
    <text evidence="1">Belongs to the UPF0301 (AlgH) family.</text>
</comment>
<gene>
    <name evidence="2" type="ORF">I6I88_11420</name>
    <name evidence="3" type="ORF">NCTC11179_01593</name>
</gene>
<dbReference type="EMBL" id="UGQL01000001">
    <property type="protein sequence ID" value="STZ28055.1"/>
    <property type="molecule type" value="Genomic_DNA"/>
</dbReference>
<dbReference type="PANTHER" id="PTHR30327">
    <property type="entry name" value="UNCHARACTERIZED PROTEIN YQGE"/>
    <property type="match status" value="1"/>
</dbReference>
<dbReference type="SUPFAM" id="SSF143456">
    <property type="entry name" value="VC0467-like"/>
    <property type="match status" value="1"/>
</dbReference>
<proteinExistence type="inferred from homology"/>
<dbReference type="RefSeq" id="WP_002986041.1">
    <property type="nucleotide sequence ID" value="NZ_CP068107.1"/>
</dbReference>
<organism evidence="3 4">
    <name type="scientific">Myroides odoratus</name>
    <name type="common">Flavobacterium odoratum</name>
    <dbReference type="NCBI Taxonomy" id="256"/>
    <lineage>
        <taxon>Bacteria</taxon>
        <taxon>Pseudomonadati</taxon>
        <taxon>Bacteroidota</taxon>
        <taxon>Flavobacteriia</taxon>
        <taxon>Flavobacteriales</taxon>
        <taxon>Flavobacteriaceae</taxon>
        <taxon>Myroides</taxon>
    </lineage>
</organism>
<dbReference type="PANTHER" id="PTHR30327:SF1">
    <property type="entry name" value="UPF0301 PROTEIN YQGE"/>
    <property type="match status" value="1"/>
</dbReference>
<dbReference type="EMBL" id="CP068108">
    <property type="protein sequence ID" value="QQT98825.1"/>
    <property type="molecule type" value="Genomic_DNA"/>
</dbReference>
<evidence type="ECO:0000313" key="2">
    <source>
        <dbReference type="EMBL" id="QQT98825.1"/>
    </source>
</evidence>
<evidence type="ECO:0000313" key="4">
    <source>
        <dbReference type="Proteomes" id="UP000255024"/>
    </source>
</evidence>
<reference evidence="3 4" key="1">
    <citation type="submission" date="2018-06" db="EMBL/GenBank/DDBJ databases">
        <authorList>
            <consortium name="Pathogen Informatics"/>
            <person name="Doyle S."/>
        </authorList>
    </citation>
    <scope>NUCLEOTIDE SEQUENCE [LARGE SCALE GENOMIC DNA]</scope>
    <source>
        <strain evidence="3 4">NCTC11179</strain>
    </source>
</reference>
<dbReference type="InterPro" id="IPR003774">
    <property type="entry name" value="AlgH-like"/>
</dbReference>
<dbReference type="Pfam" id="PF02622">
    <property type="entry name" value="DUF179"/>
    <property type="match status" value="1"/>
</dbReference>
<evidence type="ECO:0000256" key="1">
    <source>
        <dbReference type="ARBA" id="ARBA00009600"/>
    </source>
</evidence>
<dbReference type="GeneID" id="93528270"/>
<dbReference type="AlphaFoldDB" id="A0A378RM49"/>
<dbReference type="GO" id="GO:0005829">
    <property type="term" value="C:cytosol"/>
    <property type="evidence" value="ECO:0007669"/>
    <property type="project" value="TreeGrafter"/>
</dbReference>
<protein>
    <submittedName>
        <fullName evidence="2">YqgE/AlgH family protein</fullName>
    </submittedName>
</protein>
<dbReference type="Proteomes" id="UP000596202">
    <property type="component" value="Chromosome"/>
</dbReference>
<keyword evidence="4" id="KW-1185">Reference proteome</keyword>
<reference evidence="2 5" key="2">
    <citation type="submission" date="2021-01" db="EMBL/GenBank/DDBJ databases">
        <title>FDA dAtabase for Regulatory Grade micrObial Sequences (FDA-ARGOS): Supporting development and validation of Infectious Disease Dx tests.</title>
        <authorList>
            <person name="Sproer C."/>
            <person name="Gronow S."/>
            <person name="Severitt S."/>
            <person name="Schroder I."/>
            <person name="Tallon L."/>
            <person name="Sadzewicz L."/>
            <person name="Zhao X."/>
            <person name="Boylan J."/>
            <person name="Ott S."/>
            <person name="Bowen H."/>
            <person name="Vavikolanu K."/>
            <person name="Mehta A."/>
            <person name="Aluvathingal J."/>
            <person name="Nadendla S."/>
            <person name="Lowell S."/>
            <person name="Myers T."/>
            <person name="Yan Y."/>
            <person name="Sichtig H."/>
        </authorList>
    </citation>
    <scope>NUCLEOTIDE SEQUENCE [LARGE SCALE GENOMIC DNA]</scope>
    <source>
        <strain evidence="2 5">FDAARGOS_1131</strain>
    </source>
</reference>
<evidence type="ECO:0000313" key="5">
    <source>
        <dbReference type="Proteomes" id="UP000596202"/>
    </source>
</evidence>
<name>A0A378RM49_MYROD</name>
<sequence>MTKHEINKGDYLIALPSGYNPTDIEFNQSVILLTDHNIDGCMGFILNKPTPYLLSELVPESNGAFTVYHGGPVESDRLFCIHKCPDLIPDSIAITDQLYWGGDFSAIFSHIEMGLLTHLDLRFFMGYSGWDNGQLEMELTNQNWVKTSTLPFNLFEQATKSYWKQAIQTLGKDFRIWSNAPENPNLN</sequence>
<dbReference type="OrthoDB" id="9807486at2"/>
<accession>A0A378RM49</accession>